<dbReference type="InterPro" id="IPR027417">
    <property type="entry name" value="P-loop_NTPase"/>
</dbReference>
<dbReference type="Gene3D" id="1.10.8.430">
    <property type="entry name" value="Helical domain of apoptotic protease-activating factors"/>
    <property type="match status" value="1"/>
</dbReference>
<dbReference type="Gene3D" id="3.40.50.300">
    <property type="entry name" value="P-loop containing nucleotide triphosphate hydrolases"/>
    <property type="match status" value="1"/>
</dbReference>
<evidence type="ECO:0000259" key="4">
    <source>
        <dbReference type="PROSITE" id="PS50104"/>
    </source>
</evidence>
<comment type="caution">
    <text evidence="5">The sequence shown here is derived from an EMBL/GenBank/DDBJ whole genome shotgun (WGS) entry which is preliminary data.</text>
</comment>
<dbReference type="GO" id="GO:0043531">
    <property type="term" value="F:ADP binding"/>
    <property type="evidence" value="ECO:0007669"/>
    <property type="project" value="InterPro"/>
</dbReference>
<dbReference type="AlphaFoldDB" id="A0AAN9J9V2"/>
<dbReference type="Pfam" id="PF00931">
    <property type="entry name" value="NB-ARC"/>
    <property type="match status" value="1"/>
</dbReference>
<name>A0AAN9J9V2_CLITE</name>
<reference evidence="5 6" key="1">
    <citation type="submission" date="2024-01" db="EMBL/GenBank/DDBJ databases">
        <title>The genomes of 5 underutilized Papilionoideae crops provide insights into root nodulation and disease resistance.</title>
        <authorList>
            <person name="Yuan L."/>
        </authorList>
    </citation>
    <scope>NUCLEOTIDE SEQUENCE [LARGE SCALE GENOMIC DNA]</scope>
    <source>
        <strain evidence="5">LY-2023</strain>
        <tissue evidence="5">Leaf</tissue>
    </source>
</reference>
<dbReference type="InterPro" id="IPR035897">
    <property type="entry name" value="Toll_tir_struct_dom_sf"/>
</dbReference>
<keyword evidence="6" id="KW-1185">Reference proteome</keyword>
<dbReference type="Pfam" id="PF01582">
    <property type="entry name" value="TIR"/>
    <property type="match status" value="1"/>
</dbReference>
<dbReference type="Gene3D" id="3.40.50.10140">
    <property type="entry name" value="Toll/interleukin-1 receptor homology (TIR) domain"/>
    <property type="match status" value="1"/>
</dbReference>
<keyword evidence="2" id="KW-0677">Repeat</keyword>
<dbReference type="InterPro" id="IPR000157">
    <property type="entry name" value="TIR_dom"/>
</dbReference>
<dbReference type="InterPro" id="IPR002182">
    <property type="entry name" value="NB-ARC"/>
</dbReference>
<gene>
    <name evidence="5" type="ORF">RJT34_17050</name>
</gene>
<dbReference type="PROSITE" id="PS50104">
    <property type="entry name" value="TIR"/>
    <property type="match status" value="1"/>
</dbReference>
<keyword evidence="3" id="KW-0520">NAD</keyword>
<feature type="domain" description="TIR" evidence="4">
    <location>
        <begin position="9"/>
        <end position="176"/>
    </location>
</feature>
<evidence type="ECO:0000256" key="2">
    <source>
        <dbReference type="ARBA" id="ARBA00022737"/>
    </source>
</evidence>
<evidence type="ECO:0000256" key="1">
    <source>
        <dbReference type="ARBA" id="ARBA00022614"/>
    </source>
</evidence>
<dbReference type="SUPFAM" id="SSF52540">
    <property type="entry name" value="P-loop containing nucleoside triphosphate hydrolases"/>
    <property type="match status" value="1"/>
</dbReference>
<evidence type="ECO:0000313" key="5">
    <source>
        <dbReference type="EMBL" id="KAK7294166.1"/>
    </source>
</evidence>
<dbReference type="Proteomes" id="UP001359559">
    <property type="component" value="Unassembled WGS sequence"/>
</dbReference>
<keyword evidence="1" id="KW-0433">Leucine-rich repeat</keyword>
<accession>A0AAN9J9V2</accession>
<dbReference type="InterPro" id="IPR058192">
    <property type="entry name" value="WHD_ROQ1-like"/>
</dbReference>
<dbReference type="InterPro" id="IPR042197">
    <property type="entry name" value="Apaf_helical"/>
</dbReference>
<dbReference type="EMBL" id="JAYKXN010000004">
    <property type="protein sequence ID" value="KAK7294166.1"/>
    <property type="molecule type" value="Genomic_DNA"/>
</dbReference>
<dbReference type="InterPro" id="IPR044974">
    <property type="entry name" value="Disease_R_plants"/>
</dbReference>
<dbReference type="Pfam" id="PF23282">
    <property type="entry name" value="WHD_ROQ1"/>
    <property type="match status" value="1"/>
</dbReference>
<protein>
    <recommendedName>
        <fullName evidence="4">TIR domain-containing protein</fullName>
    </recommendedName>
</protein>
<dbReference type="PANTHER" id="PTHR11017">
    <property type="entry name" value="LEUCINE-RICH REPEAT-CONTAINING PROTEIN"/>
    <property type="match status" value="1"/>
</dbReference>
<sequence length="1034" mass="117441">MSSSSNPQWIHDVFLSFRGEDTRKNFVSHLYAALSNSGVNTFLDDEKIERGTQLVTEIWRAIEGSRICIVVFSKSYAQSSWCLHELVKIMECHRYTGQIVLPVFYDVDPSHVRRHKGAFGEVLGEHARKYPRVSNFVELCKRALSEAGNLAGWDVRNFRNENKVVNQIVGTVLEKLDISNLIITDYPVGLESRVQDVLQFLETRSTSACVVGIWGMGGIGKTTIAKAIYNKIHRNFGDKSFLENIREVWEKDRGQIDLQEQLLSDILKMGKIKVQSIERGKVMIKERLSNKRVLVVLDDVNHSDQLNALSGNCKWIGAGSVIIVTTRDVRIINVLKVDYVLEMKEMDENESLELFSWHAFREASPVKDFFELSKNVVAYSGGLPLALEVLGPYLYERTKEEWQSVLSKLEKIPNDKVQEKLRISFDGLSDHMKKDIFLDICCFFIGKDRAYVTQILNGCGLHAEIGITILIERCLIKVERNNKLVMHALLRDMGREIIRESFPDKPEKRSRLWFHEDVLDVLKENTGTEDIKGLALKLKRTNSDCFNTNTFKEMKRLRLLQLDHVQLTGDYGNISRHLRWVNWQNCTSKYIPNKFYQQNLVVLEFKYNNLKVVWKEPQLLQTLKILNLSHSRSLSSTPDFSKLPNLERLILKDCPYLHKVHESIGNLRSLVLINFKDCTSLNNLPRVIYKLKSLKILILSGCLKIDKLEEDIGQMESLTTLIAENTAVKQVPFSIVRSKSIGYISLCGLEGLARDVFPYLIWSWMSPTMDPVSRIPPFRGMSSSLVSVDVQNYNLGEISPVLTEFLKLRSVWVQCHSESQLTQELGRIMDGICDVNISELEKTSDASASDISESEHSLRSVLIGMGSYHQVLSDLSNSMSQGLANGSSDFSLPGDKYQNLLTHTGEGHSVTFKMPQHSNCHLKGMTLCVVYSSTHENMATECLISVLIANYTKYTIQIYKRETTISFTDEEWLGILSNLGPGDLVEILVACGHGLTVKKTSAYLIYGESASVKIEPPSKPKESAFKRLVNKIRK</sequence>
<dbReference type="GO" id="GO:0006952">
    <property type="term" value="P:defense response"/>
    <property type="evidence" value="ECO:0007669"/>
    <property type="project" value="InterPro"/>
</dbReference>
<dbReference type="SUPFAM" id="SSF52200">
    <property type="entry name" value="Toll/Interleukin receptor TIR domain"/>
    <property type="match status" value="1"/>
</dbReference>
<dbReference type="PANTHER" id="PTHR11017:SF560">
    <property type="entry name" value="RESISTANCE PROTEIN (TIR-NBS-LRR CLASS), PUTATIVE-RELATED"/>
    <property type="match status" value="1"/>
</dbReference>
<dbReference type="GO" id="GO:0007165">
    <property type="term" value="P:signal transduction"/>
    <property type="evidence" value="ECO:0007669"/>
    <property type="project" value="InterPro"/>
</dbReference>
<dbReference type="PRINTS" id="PR00364">
    <property type="entry name" value="DISEASERSIST"/>
</dbReference>
<dbReference type="Gene3D" id="3.80.10.10">
    <property type="entry name" value="Ribonuclease Inhibitor"/>
    <property type="match status" value="1"/>
</dbReference>
<evidence type="ECO:0000256" key="3">
    <source>
        <dbReference type="ARBA" id="ARBA00023027"/>
    </source>
</evidence>
<dbReference type="SUPFAM" id="SSF52058">
    <property type="entry name" value="L domain-like"/>
    <property type="match status" value="1"/>
</dbReference>
<organism evidence="5 6">
    <name type="scientific">Clitoria ternatea</name>
    <name type="common">Butterfly pea</name>
    <dbReference type="NCBI Taxonomy" id="43366"/>
    <lineage>
        <taxon>Eukaryota</taxon>
        <taxon>Viridiplantae</taxon>
        <taxon>Streptophyta</taxon>
        <taxon>Embryophyta</taxon>
        <taxon>Tracheophyta</taxon>
        <taxon>Spermatophyta</taxon>
        <taxon>Magnoliopsida</taxon>
        <taxon>eudicotyledons</taxon>
        <taxon>Gunneridae</taxon>
        <taxon>Pentapetalae</taxon>
        <taxon>rosids</taxon>
        <taxon>fabids</taxon>
        <taxon>Fabales</taxon>
        <taxon>Fabaceae</taxon>
        <taxon>Papilionoideae</taxon>
        <taxon>50 kb inversion clade</taxon>
        <taxon>NPAAA clade</taxon>
        <taxon>indigoferoid/millettioid clade</taxon>
        <taxon>Phaseoleae</taxon>
        <taxon>Clitoria</taxon>
    </lineage>
</organism>
<proteinExistence type="predicted"/>
<evidence type="ECO:0000313" key="6">
    <source>
        <dbReference type="Proteomes" id="UP001359559"/>
    </source>
</evidence>
<dbReference type="SMART" id="SM00255">
    <property type="entry name" value="TIR"/>
    <property type="match status" value="1"/>
</dbReference>
<dbReference type="InterPro" id="IPR032675">
    <property type="entry name" value="LRR_dom_sf"/>
</dbReference>
<dbReference type="FunFam" id="3.40.50.10140:FF:000007">
    <property type="entry name" value="Disease resistance protein (TIR-NBS-LRR class)"/>
    <property type="match status" value="1"/>
</dbReference>